<dbReference type="GO" id="GO:0004722">
    <property type="term" value="F:protein serine/threonine phosphatase activity"/>
    <property type="evidence" value="ECO:0007669"/>
    <property type="project" value="InterPro"/>
</dbReference>
<dbReference type="PROSITE" id="PS51746">
    <property type="entry name" value="PPM_2"/>
    <property type="match status" value="1"/>
</dbReference>
<dbReference type="Pfam" id="PF00481">
    <property type="entry name" value="PP2C"/>
    <property type="match status" value="1"/>
</dbReference>
<organism evidence="3 4">
    <name type="scientific">Prymnesium parvum</name>
    <name type="common">Toxic golden alga</name>
    <dbReference type="NCBI Taxonomy" id="97485"/>
    <lineage>
        <taxon>Eukaryota</taxon>
        <taxon>Haptista</taxon>
        <taxon>Haptophyta</taxon>
        <taxon>Prymnesiophyceae</taxon>
        <taxon>Prymnesiales</taxon>
        <taxon>Prymnesiaceae</taxon>
        <taxon>Prymnesium</taxon>
    </lineage>
</organism>
<dbReference type="InterPro" id="IPR015655">
    <property type="entry name" value="PP2C"/>
</dbReference>
<protein>
    <recommendedName>
        <fullName evidence="2">PPM-type phosphatase domain-containing protein</fullName>
    </recommendedName>
</protein>
<dbReference type="SUPFAM" id="SSF81606">
    <property type="entry name" value="PP2C-like"/>
    <property type="match status" value="1"/>
</dbReference>
<dbReference type="AlphaFoldDB" id="A0AB34JXN6"/>
<evidence type="ECO:0000256" key="1">
    <source>
        <dbReference type="SAM" id="MobiDB-lite"/>
    </source>
</evidence>
<dbReference type="InterPro" id="IPR036457">
    <property type="entry name" value="PPM-type-like_dom_sf"/>
</dbReference>
<evidence type="ECO:0000313" key="3">
    <source>
        <dbReference type="EMBL" id="KAL1526430.1"/>
    </source>
</evidence>
<dbReference type="CDD" id="cd00143">
    <property type="entry name" value="PP2Cc"/>
    <property type="match status" value="1"/>
</dbReference>
<evidence type="ECO:0000259" key="2">
    <source>
        <dbReference type="PROSITE" id="PS51746"/>
    </source>
</evidence>
<keyword evidence="4" id="KW-1185">Reference proteome</keyword>
<dbReference type="InterPro" id="IPR001932">
    <property type="entry name" value="PPM-type_phosphatase-like_dom"/>
</dbReference>
<evidence type="ECO:0000313" key="4">
    <source>
        <dbReference type="Proteomes" id="UP001515480"/>
    </source>
</evidence>
<dbReference type="Proteomes" id="UP001515480">
    <property type="component" value="Unassembled WGS sequence"/>
</dbReference>
<dbReference type="EMBL" id="JBGBPQ010000003">
    <property type="protein sequence ID" value="KAL1526430.1"/>
    <property type="molecule type" value="Genomic_DNA"/>
</dbReference>
<comment type="caution">
    <text evidence="3">The sequence shown here is derived from an EMBL/GenBank/DDBJ whole genome shotgun (WGS) entry which is preliminary data.</text>
</comment>
<feature type="domain" description="PPM-type phosphatase" evidence="2">
    <location>
        <begin position="107"/>
        <end position="387"/>
    </location>
</feature>
<feature type="region of interest" description="Disordered" evidence="1">
    <location>
        <begin position="435"/>
        <end position="495"/>
    </location>
</feature>
<accession>A0AB34JXN6</accession>
<gene>
    <name evidence="3" type="ORF">AB1Y20_015142</name>
</gene>
<dbReference type="PANTHER" id="PTHR47992">
    <property type="entry name" value="PROTEIN PHOSPHATASE"/>
    <property type="match status" value="1"/>
</dbReference>
<feature type="compositionally biased region" description="Acidic residues" evidence="1">
    <location>
        <begin position="447"/>
        <end position="464"/>
    </location>
</feature>
<proteinExistence type="predicted"/>
<dbReference type="SMART" id="SM00332">
    <property type="entry name" value="PP2Cc"/>
    <property type="match status" value="1"/>
</dbReference>
<feature type="compositionally biased region" description="Acidic residues" evidence="1">
    <location>
        <begin position="477"/>
        <end position="495"/>
    </location>
</feature>
<sequence length="495" mass="53750">MGCFSSKSTIAEPEAVDVTLSKDGSQAGANQAGAPDEEQPSSNVPLWHNKTSPKKNSGEDVRQGSPERPPRISVKYQAKEMSLSSRGTNSRRSSQPFDRSRIGTHTRHGLMPGPRGFSAAKINQDRGVVCWPFNGSYNQALLCVFDGHGSKGEKASEFCMKSIPDLLEQDSAALQADPAECLTRNVILMDEMLLNGEMGRMAMTCGTTSTIVYMRADECWVACSGDSRCVIGGFERGKVVCKDLSNDHKPDLPLEKERIIARGGTVSASSPGRPARVWANGRIGLAMSRSIGDGECKLVGVIPDPEVIHAKVSPCDPEAGKPDGDAFLIVASDGVWEFITSQEACNIVRAHMNATDACTALVKEAVDKWKRFEGSYRDDITAIVVYFPFLEDDYPSEVAEEASKETQQDEQAIFLNMGMPGLSKQGIRSKPSAETLLKKGTTQSDEALVDEAKDEEPADSEEDDFAARRLSVHNPFDEDWNDDVEEGEEAEAGAE</sequence>
<reference evidence="3 4" key="1">
    <citation type="journal article" date="2024" name="Science">
        <title>Giant polyketide synthase enzymes in the biosynthesis of giant marine polyether toxins.</title>
        <authorList>
            <person name="Fallon T.R."/>
            <person name="Shende V.V."/>
            <person name="Wierzbicki I.H."/>
            <person name="Pendleton A.L."/>
            <person name="Watervoot N.F."/>
            <person name="Auber R.P."/>
            <person name="Gonzalez D.J."/>
            <person name="Wisecaver J.H."/>
            <person name="Moore B.S."/>
        </authorList>
    </citation>
    <scope>NUCLEOTIDE SEQUENCE [LARGE SCALE GENOMIC DNA]</scope>
    <source>
        <strain evidence="3 4">12B1</strain>
    </source>
</reference>
<feature type="compositionally biased region" description="Polar residues" evidence="1">
    <location>
        <begin position="82"/>
        <end position="97"/>
    </location>
</feature>
<feature type="region of interest" description="Disordered" evidence="1">
    <location>
        <begin position="1"/>
        <end position="116"/>
    </location>
</feature>
<dbReference type="Gene3D" id="3.60.40.10">
    <property type="entry name" value="PPM-type phosphatase domain"/>
    <property type="match status" value="1"/>
</dbReference>
<name>A0AB34JXN6_PRYPA</name>